<evidence type="ECO:0000313" key="1">
    <source>
        <dbReference type="EMBL" id="MPN02664.1"/>
    </source>
</evidence>
<organism evidence="1">
    <name type="scientific">bioreactor metagenome</name>
    <dbReference type="NCBI Taxonomy" id="1076179"/>
    <lineage>
        <taxon>unclassified sequences</taxon>
        <taxon>metagenomes</taxon>
        <taxon>ecological metagenomes</taxon>
    </lineage>
</organism>
<gene>
    <name evidence="1" type="ORF">SDC9_149880</name>
</gene>
<name>A0A645EPY2_9ZZZZ</name>
<proteinExistence type="predicted"/>
<sequence length="272" mass="29944">MLLTGTPVKAKTFSWDASFNFSYNKSKIVHITDHVRSFIVATSRTGAAGDEGSPAFIYQEVGEPYGIIKGYSYQRDENGEIIFDRNGYPRKGEIKKLGVGVHPYTAGFHNTFTYRNFYLSLLIDGKFGGSMFSGTNDMAYFLGTHKGTLPGREGGVVGKGVKSDGLPNDKSVPAMEYYMYLANNISEAFVYDASFVKLRELSLGYSFPKTITGKLGLSQLTLSIVGRNLATLYDKIPMVDPESAYTSGNAQGLEQWGLPATRSWGFNLNVKF</sequence>
<dbReference type="AlphaFoldDB" id="A0A645EPY2"/>
<evidence type="ECO:0008006" key="2">
    <source>
        <dbReference type="Google" id="ProtNLM"/>
    </source>
</evidence>
<accession>A0A645EPY2</accession>
<comment type="caution">
    <text evidence="1">The sequence shown here is derived from an EMBL/GenBank/DDBJ whole genome shotgun (WGS) entry which is preliminary data.</text>
</comment>
<dbReference type="EMBL" id="VSSQ01048618">
    <property type="protein sequence ID" value="MPN02664.1"/>
    <property type="molecule type" value="Genomic_DNA"/>
</dbReference>
<protein>
    <recommendedName>
        <fullName evidence="2">TonB-dependent receptor SusC</fullName>
    </recommendedName>
</protein>
<reference evidence="1" key="1">
    <citation type="submission" date="2019-08" db="EMBL/GenBank/DDBJ databases">
        <authorList>
            <person name="Kucharzyk K."/>
            <person name="Murdoch R.W."/>
            <person name="Higgins S."/>
            <person name="Loffler F."/>
        </authorList>
    </citation>
    <scope>NUCLEOTIDE SEQUENCE</scope>
</reference>